<dbReference type="AlphaFoldDB" id="A0AAP5I176"/>
<comment type="caution">
    <text evidence="1">The sequence shown here is derived from an EMBL/GenBank/DDBJ whole genome shotgun (WGS) entry which is preliminary data.</text>
</comment>
<dbReference type="Proteomes" id="UP000667802">
    <property type="component" value="Unassembled WGS sequence"/>
</dbReference>
<accession>A0AAP5I176</accession>
<gene>
    <name evidence="1" type="ORF">G7B40_001635</name>
</gene>
<evidence type="ECO:0000313" key="2">
    <source>
        <dbReference type="Proteomes" id="UP000667802"/>
    </source>
</evidence>
<sequence>MVSIPDEVLAIQRINQDVQRRFPSLDDITLQAYVNEVVDAIARANIAVAAVLIDKVSPRRLDAIREEMKKLTVRIPTRVIISFLDGSVLECKFEKSKQAK</sequence>
<protein>
    <submittedName>
        <fullName evidence="1">Uncharacterized protein</fullName>
    </submittedName>
</protein>
<proteinExistence type="predicted"/>
<evidence type="ECO:0000313" key="1">
    <source>
        <dbReference type="EMBL" id="MDR9893288.1"/>
    </source>
</evidence>
<reference evidence="2" key="1">
    <citation type="journal article" date="2021" name="Science">
        <title>Hunting the eagle killer: A cyanobacterial neurotoxin causes vacuolar myelinopathy.</title>
        <authorList>
            <person name="Breinlinger S."/>
            <person name="Phillips T.J."/>
            <person name="Haram B.N."/>
            <person name="Mares J."/>
            <person name="Martinez Yerena J.A."/>
            <person name="Hrouzek P."/>
            <person name="Sobotka R."/>
            <person name="Henderson W.M."/>
            <person name="Schmieder P."/>
            <person name="Williams S.M."/>
            <person name="Lauderdale J.D."/>
            <person name="Wilde H.D."/>
            <person name="Gerrin W."/>
            <person name="Kust A."/>
            <person name="Washington J.W."/>
            <person name="Wagner C."/>
            <person name="Geier B."/>
            <person name="Liebeke M."/>
            <person name="Enke H."/>
            <person name="Niedermeyer T.H.J."/>
            <person name="Wilde S.B."/>
        </authorList>
    </citation>
    <scope>NUCLEOTIDE SEQUENCE [LARGE SCALE GENOMIC DNA]</scope>
    <source>
        <strain evidence="2">Thurmond2011</strain>
    </source>
</reference>
<organism evidence="1 2">
    <name type="scientific">Aetokthonos hydrillicola Thurmond2011</name>
    <dbReference type="NCBI Taxonomy" id="2712845"/>
    <lineage>
        <taxon>Bacteria</taxon>
        <taxon>Bacillati</taxon>
        <taxon>Cyanobacteriota</taxon>
        <taxon>Cyanophyceae</taxon>
        <taxon>Nostocales</taxon>
        <taxon>Hapalosiphonaceae</taxon>
        <taxon>Aetokthonos</taxon>
    </lineage>
</organism>
<dbReference type="EMBL" id="JAALHA020000001">
    <property type="protein sequence ID" value="MDR9893288.1"/>
    <property type="molecule type" value="Genomic_DNA"/>
</dbReference>
<keyword evidence="2" id="KW-1185">Reference proteome</keyword>
<dbReference type="RefSeq" id="WP_208343791.1">
    <property type="nucleotide sequence ID" value="NZ_CAWQFN010000376.1"/>
</dbReference>
<name>A0AAP5I176_9CYAN</name>